<dbReference type="Proteomes" id="UP000272015">
    <property type="component" value="Unassembled WGS sequence"/>
</dbReference>
<dbReference type="EMBL" id="QZVS01000090">
    <property type="protein sequence ID" value="RJT87376.1"/>
    <property type="molecule type" value="Genomic_DNA"/>
</dbReference>
<name>A0A3A5MMW8_9MICO</name>
<dbReference type="NCBIfam" id="TIGR00254">
    <property type="entry name" value="GGDEF"/>
    <property type="match status" value="1"/>
</dbReference>
<feature type="domain" description="GGDEF" evidence="2">
    <location>
        <begin position="347"/>
        <end position="482"/>
    </location>
</feature>
<dbReference type="NCBIfam" id="TIGR00229">
    <property type="entry name" value="sensory_box"/>
    <property type="match status" value="1"/>
</dbReference>
<dbReference type="InterPro" id="IPR035965">
    <property type="entry name" value="PAS-like_dom_sf"/>
</dbReference>
<reference evidence="3 4" key="1">
    <citation type="submission" date="2018-09" db="EMBL/GenBank/DDBJ databases">
        <title>Novel species of Cryobacterium.</title>
        <authorList>
            <person name="Liu Q."/>
            <person name="Xin Y.-H."/>
        </authorList>
    </citation>
    <scope>NUCLEOTIDE SEQUENCE [LARGE SCALE GENOMIC DNA]</scope>
    <source>
        <strain evidence="3 4">Hh39</strain>
    </source>
</reference>
<dbReference type="FunFam" id="3.30.70.270:FF:000001">
    <property type="entry name" value="Diguanylate cyclase domain protein"/>
    <property type="match status" value="1"/>
</dbReference>
<dbReference type="SMART" id="SM00267">
    <property type="entry name" value="GGDEF"/>
    <property type="match status" value="1"/>
</dbReference>
<dbReference type="InterPro" id="IPR052155">
    <property type="entry name" value="Biofilm_reg_signaling"/>
</dbReference>
<keyword evidence="4" id="KW-1185">Reference proteome</keyword>
<evidence type="ECO:0000256" key="1">
    <source>
        <dbReference type="SAM" id="MobiDB-lite"/>
    </source>
</evidence>
<gene>
    <name evidence="3" type="ORF">D6T64_15190</name>
</gene>
<dbReference type="PANTHER" id="PTHR44757">
    <property type="entry name" value="DIGUANYLATE CYCLASE DGCP"/>
    <property type="match status" value="1"/>
</dbReference>
<dbReference type="InterPro" id="IPR000014">
    <property type="entry name" value="PAS"/>
</dbReference>
<dbReference type="Pfam" id="PF13426">
    <property type="entry name" value="PAS_9"/>
    <property type="match status" value="1"/>
</dbReference>
<dbReference type="RefSeq" id="WP_119975521.1">
    <property type="nucleotide sequence ID" value="NZ_JBHSQA010000003.1"/>
</dbReference>
<dbReference type="CDD" id="cd01949">
    <property type="entry name" value="GGDEF"/>
    <property type="match status" value="1"/>
</dbReference>
<dbReference type="SUPFAM" id="SSF55073">
    <property type="entry name" value="Nucleotide cyclase"/>
    <property type="match status" value="1"/>
</dbReference>
<dbReference type="InterPro" id="IPR043128">
    <property type="entry name" value="Rev_trsase/Diguanyl_cyclase"/>
</dbReference>
<evidence type="ECO:0000313" key="4">
    <source>
        <dbReference type="Proteomes" id="UP000272015"/>
    </source>
</evidence>
<comment type="caution">
    <text evidence="3">The sequence shown here is derived from an EMBL/GenBank/DDBJ whole genome shotgun (WGS) entry which is preliminary data.</text>
</comment>
<dbReference type="Gene3D" id="3.30.450.20">
    <property type="entry name" value="PAS domain"/>
    <property type="match status" value="1"/>
</dbReference>
<dbReference type="Gene3D" id="3.30.450.40">
    <property type="match status" value="1"/>
</dbReference>
<organism evidence="3 4">
    <name type="scientific">Cryobacterium melibiosiphilum</name>
    <dbReference type="NCBI Taxonomy" id="995039"/>
    <lineage>
        <taxon>Bacteria</taxon>
        <taxon>Bacillati</taxon>
        <taxon>Actinomycetota</taxon>
        <taxon>Actinomycetes</taxon>
        <taxon>Micrococcales</taxon>
        <taxon>Microbacteriaceae</taxon>
        <taxon>Cryobacterium</taxon>
    </lineage>
</organism>
<dbReference type="CDD" id="cd00130">
    <property type="entry name" value="PAS"/>
    <property type="match status" value="1"/>
</dbReference>
<proteinExistence type="predicted"/>
<dbReference type="AlphaFoldDB" id="A0A3A5MMW8"/>
<sequence length="482" mass="51527">MTEHRSAESRASHDEWSDTPEQRYADAPCGLLTTTPDGILTEVNDTFLRWTGYSRTSVIGTPFEQLLTVGSHVFYETRYLPVLRLAGEVRELSLTLRCAGGGTLPVLVNATTHLGPDGRPRLVRTAIFDSTQRHSLERELLVARRVAEASEARVRVLQDAGAAFGACDSEESVAAALVDCARQAFRATAAAVVLIEESGDMRLAAGDHPLLEALAGTVVRRPEADALSNGRAVTITSLQDATSRFPDVADALRATRLEALSVIPLIGGERSVGLLLCFYGRQRGFDDDVLALQAALALQAVQVFERVRLHAELENLALYDPLTGLANRKLLQHTLGAALVSAERKHTPMAVVFLDLDGFKAVNDGLGHLAGDAVLEQVADRLRAVVRGSDTVARFGGDEFVVVCEDINERDARQLADRIRLAVRRPLPGVAGSFAVTASVGIALHRPAAGAATTVADLLQAADSSMYVSKSAGKDGITVVTV</sequence>
<dbReference type="PROSITE" id="PS50887">
    <property type="entry name" value="GGDEF"/>
    <property type="match status" value="1"/>
</dbReference>
<dbReference type="Pfam" id="PF00990">
    <property type="entry name" value="GGDEF"/>
    <property type="match status" value="1"/>
</dbReference>
<dbReference type="InterPro" id="IPR000160">
    <property type="entry name" value="GGDEF_dom"/>
</dbReference>
<evidence type="ECO:0000313" key="3">
    <source>
        <dbReference type="EMBL" id="RJT87376.1"/>
    </source>
</evidence>
<dbReference type="InterPro" id="IPR029787">
    <property type="entry name" value="Nucleotide_cyclase"/>
</dbReference>
<dbReference type="SMART" id="SM00091">
    <property type="entry name" value="PAS"/>
    <property type="match status" value="1"/>
</dbReference>
<evidence type="ECO:0000259" key="2">
    <source>
        <dbReference type="PROSITE" id="PS50887"/>
    </source>
</evidence>
<dbReference type="PANTHER" id="PTHR44757:SF2">
    <property type="entry name" value="BIOFILM ARCHITECTURE MAINTENANCE PROTEIN MBAA"/>
    <property type="match status" value="1"/>
</dbReference>
<accession>A0A3A5MMW8</accession>
<dbReference type="InterPro" id="IPR029016">
    <property type="entry name" value="GAF-like_dom_sf"/>
</dbReference>
<dbReference type="Pfam" id="PF13492">
    <property type="entry name" value="GAF_3"/>
    <property type="match status" value="1"/>
</dbReference>
<dbReference type="SUPFAM" id="SSF55785">
    <property type="entry name" value="PYP-like sensor domain (PAS domain)"/>
    <property type="match status" value="1"/>
</dbReference>
<feature type="region of interest" description="Disordered" evidence="1">
    <location>
        <begin position="1"/>
        <end position="22"/>
    </location>
</feature>
<protein>
    <submittedName>
        <fullName evidence="3">Diguanylate cyclase</fullName>
    </submittedName>
</protein>
<dbReference type="Gene3D" id="3.30.70.270">
    <property type="match status" value="1"/>
</dbReference>
<dbReference type="OrthoDB" id="23692at2"/>
<dbReference type="SUPFAM" id="SSF55781">
    <property type="entry name" value="GAF domain-like"/>
    <property type="match status" value="1"/>
</dbReference>
<dbReference type="InterPro" id="IPR003018">
    <property type="entry name" value="GAF"/>
</dbReference>